<gene>
    <name evidence="7" type="ORF">MPOCJGCO_2076</name>
</gene>
<dbReference type="PANTHER" id="PTHR30055">
    <property type="entry name" value="HTH-TYPE TRANSCRIPTIONAL REGULATOR RUTR"/>
    <property type="match status" value="1"/>
</dbReference>
<dbReference type="InterPro" id="IPR023772">
    <property type="entry name" value="DNA-bd_HTH_TetR-type_CS"/>
</dbReference>
<name>A0ABQ4TXK3_9HYPH</name>
<dbReference type="Gene3D" id="1.10.357.10">
    <property type="entry name" value="Tetracycline Repressor, domain 2"/>
    <property type="match status" value="1"/>
</dbReference>
<dbReference type="InterPro" id="IPR001647">
    <property type="entry name" value="HTH_TetR"/>
</dbReference>
<organism evidence="7 8">
    <name type="scientific">Methylobacterium trifolii</name>
    <dbReference type="NCBI Taxonomy" id="1003092"/>
    <lineage>
        <taxon>Bacteria</taxon>
        <taxon>Pseudomonadati</taxon>
        <taxon>Pseudomonadota</taxon>
        <taxon>Alphaproteobacteria</taxon>
        <taxon>Hyphomicrobiales</taxon>
        <taxon>Methylobacteriaceae</taxon>
        <taxon>Methylobacterium</taxon>
    </lineage>
</organism>
<proteinExistence type="predicted"/>
<dbReference type="PRINTS" id="PR00455">
    <property type="entry name" value="HTHTETR"/>
</dbReference>
<keyword evidence="8" id="KW-1185">Reference proteome</keyword>
<evidence type="ECO:0000259" key="6">
    <source>
        <dbReference type="PROSITE" id="PS50977"/>
    </source>
</evidence>
<dbReference type="SUPFAM" id="SSF48498">
    <property type="entry name" value="Tetracyclin repressor-like, C-terminal domain"/>
    <property type="match status" value="1"/>
</dbReference>
<dbReference type="Gene3D" id="1.10.10.60">
    <property type="entry name" value="Homeodomain-like"/>
    <property type="match status" value="1"/>
</dbReference>
<dbReference type="RefSeq" id="WP_238182515.1">
    <property type="nucleotide sequence ID" value="NZ_BPRB01000106.1"/>
</dbReference>
<reference evidence="7" key="2">
    <citation type="submission" date="2021-08" db="EMBL/GenBank/DDBJ databases">
        <authorList>
            <person name="Tani A."/>
            <person name="Ola A."/>
            <person name="Ogura Y."/>
            <person name="Katsura K."/>
            <person name="Hayashi T."/>
        </authorList>
    </citation>
    <scope>NUCLEOTIDE SEQUENCE</scope>
    <source>
        <strain evidence="7">DSM 23632</strain>
    </source>
</reference>
<dbReference type="EMBL" id="BPRB01000106">
    <property type="protein sequence ID" value="GJE59968.1"/>
    <property type="molecule type" value="Genomic_DNA"/>
</dbReference>
<accession>A0ABQ4TXK3</accession>
<reference evidence="7" key="1">
    <citation type="journal article" date="2021" name="Front. Microbiol.">
        <title>Comprehensive Comparative Genomics and Phenotyping of Methylobacterium Species.</title>
        <authorList>
            <person name="Alessa O."/>
            <person name="Ogura Y."/>
            <person name="Fujitani Y."/>
            <person name="Takami H."/>
            <person name="Hayashi T."/>
            <person name="Sahin N."/>
            <person name="Tani A."/>
        </authorList>
    </citation>
    <scope>NUCLEOTIDE SEQUENCE</scope>
    <source>
        <strain evidence="7">DSM 23632</strain>
    </source>
</reference>
<keyword evidence="1" id="KW-0805">Transcription regulation</keyword>
<evidence type="ECO:0000313" key="8">
    <source>
        <dbReference type="Proteomes" id="UP001055057"/>
    </source>
</evidence>
<dbReference type="InterPro" id="IPR041490">
    <property type="entry name" value="KstR2_TetR_C"/>
</dbReference>
<dbReference type="InterPro" id="IPR009057">
    <property type="entry name" value="Homeodomain-like_sf"/>
</dbReference>
<protein>
    <recommendedName>
        <fullName evidence="6">HTH tetR-type domain-containing protein</fullName>
    </recommendedName>
</protein>
<comment type="caution">
    <text evidence="7">The sequence shown here is derived from an EMBL/GenBank/DDBJ whole genome shotgun (WGS) entry which is preliminary data.</text>
</comment>
<dbReference type="Pfam" id="PF17932">
    <property type="entry name" value="TetR_C_24"/>
    <property type="match status" value="1"/>
</dbReference>
<dbReference type="Proteomes" id="UP001055057">
    <property type="component" value="Unassembled WGS sequence"/>
</dbReference>
<evidence type="ECO:0000313" key="7">
    <source>
        <dbReference type="EMBL" id="GJE59968.1"/>
    </source>
</evidence>
<sequence>MTRARQAGEAPAPEPYATEAICGRILERHRDTVSVRKAHVATANLARIIEAVLRLSSRQGFHETSLRDLAKASGLSMGGLYSYFDNKNTLLLMILTEVAQTAEAVLGNPPPGVAERPAAHLRWLIETHLRLTEAMQPWFVFAYMEAKGFPAPARRIATEGELATERMFAGVLERGAAEGVFAIEDVDLTASLIKPLLQDWYVKRAKYRKRGTTIERYVAGVTDFVESAILARPAQSPPGSADRDGRNPAAVP</sequence>
<feature type="DNA-binding region" description="H-T-H motif" evidence="4">
    <location>
        <begin position="65"/>
        <end position="84"/>
    </location>
</feature>
<dbReference type="SUPFAM" id="SSF46689">
    <property type="entry name" value="Homeodomain-like"/>
    <property type="match status" value="1"/>
</dbReference>
<feature type="domain" description="HTH tetR-type" evidence="6">
    <location>
        <begin position="42"/>
        <end position="102"/>
    </location>
</feature>
<dbReference type="InterPro" id="IPR050109">
    <property type="entry name" value="HTH-type_TetR-like_transc_reg"/>
</dbReference>
<dbReference type="InterPro" id="IPR036271">
    <property type="entry name" value="Tet_transcr_reg_TetR-rel_C_sf"/>
</dbReference>
<keyword evidence="3" id="KW-0804">Transcription</keyword>
<dbReference type="PROSITE" id="PS50977">
    <property type="entry name" value="HTH_TETR_2"/>
    <property type="match status" value="1"/>
</dbReference>
<feature type="region of interest" description="Disordered" evidence="5">
    <location>
        <begin position="232"/>
        <end position="252"/>
    </location>
</feature>
<dbReference type="PROSITE" id="PS01081">
    <property type="entry name" value="HTH_TETR_1"/>
    <property type="match status" value="1"/>
</dbReference>
<evidence type="ECO:0000256" key="1">
    <source>
        <dbReference type="ARBA" id="ARBA00023015"/>
    </source>
</evidence>
<keyword evidence="2 4" id="KW-0238">DNA-binding</keyword>
<evidence type="ECO:0000256" key="3">
    <source>
        <dbReference type="ARBA" id="ARBA00023163"/>
    </source>
</evidence>
<evidence type="ECO:0000256" key="4">
    <source>
        <dbReference type="PROSITE-ProRule" id="PRU00335"/>
    </source>
</evidence>
<dbReference type="PANTHER" id="PTHR30055:SF240">
    <property type="entry name" value="HTH-TYPE TRANSCRIPTIONAL REGULATOR ACRR"/>
    <property type="match status" value="1"/>
</dbReference>
<dbReference type="Pfam" id="PF00440">
    <property type="entry name" value="TetR_N"/>
    <property type="match status" value="1"/>
</dbReference>
<evidence type="ECO:0000256" key="2">
    <source>
        <dbReference type="ARBA" id="ARBA00023125"/>
    </source>
</evidence>
<evidence type="ECO:0000256" key="5">
    <source>
        <dbReference type="SAM" id="MobiDB-lite"/>
    </source>
</evidence>